<dbReference type="GO" id="GO:0071897">
    <property type="term" value="P:DNA biosynthetic process"/>
    <property type="evidence" value="ECO:0007669"/>
    <property type="project" value="UniProtKB-ARBA"/>
</dbReference>
<accession>A0A6J2YII9</accession>
<organism evidence="2 3">
    <name type="scientific">Sitophilus oryzae</name>
    <name type="common">Rice weevil</name>
    <name type="synonym">Curculio oryzae</name>
    <dbReference type="NCBI Taxonomy" id="7048"/>
    <lineage>
        <taxon>Eukaryota</taxon>
        <taxon>Metazoa</taxon>
        <taxon>Ecdysozoa</taxon>
        <taxon>Arthropoda</taxon>
        <taxon>Hexapoda</taxon>
        <taxon>Insecta</taxon>
        <taxon>Pterygota</taxon>
        <taxon>Neoptera</taxon>
        <taxon>Endopterygota</taxon>
        <taxon>Coleoptera</taxon>
        <taxon>Polyphaga</taxon>
        <taxon>Cucujiformia</taxon>
        <taxon>Curculionidae</taxon>
        <taxon>Dryophthorinae</taxon>
        <taxon>Sitophilus</taxon>
    </lineage>
</organism>
<dbReference type="InterPro" id="IPR052055">
    <property type="entry name" value="Hepadnavirus_pol/RT"/>
</dbReference>
<evidence type="ECO:0000313" key="3">
    <source>
        <dbReference type="RefSeq" id="XP_030762954.1"/>
    </source>
</evidence>
<dbReference type="PROSITE" id="PS50878">
    <property type="entry name" value="RT_POL"/>
    <property type="match status" value="1"/>
</dbReference>
<evidence type="ECO:0000259" key="1">
    <source>
        <dbReference type="PROSITE" id="PS50878"/>
    </source>
</evidence>
<dbReference type="SUPFAM" id="SSF56672">
    <property type="entry name" value="DNA/RNA polymerases"/>
    <property type="match status" value="1"/>
</dbReference>
<gene>
    <name evidence="3" type="primary">LOC115887628</name>
</gene>
<dbReference type="KEGG" id="soy:115887628"/>
<feature type="domain" description="Reverse transcriptase" evidence="1">
    <location>
        <begin position="1"/>
        <end position="91"/>
    </location>
</feature>
<dbReference type="InterPro" id="IPR000477">
    <property type="entry name" value="RT_dom"/>
</dbReference>
<proteinExistence type="predicted"/>
<keyword evidence="2" id="KW-1185">Reference proteome</keyword>
<dbReference type="InParanoid" id="A0A6J2YII9"/>
<dbReference type="RefSeq" id="XP_030762954.1">
    <property type="nucleotide sequence ID" value="XM_030907094.1"/>
</dbReference>
<dbReference type="GeneID" id="115887628"/>
<dbReference type="PANTHER" id="PTHR33050">
    <property type="entry name" value="REVERSE TRANSCRIPTASE DOMAIN-CONTAINING PROTEIN"/>
    <property type="match status" value="1"/>
</dbReference>
<protein>
    <submittedName>
        <fullName evidence="3">Uncharacterized protein LOC115887628</fullName>
    </submittedName>
</protein>
<dbReference type="Gene3D" id="3.30.70.270">
    <property type="match status" value="1"/>
</dbReference>
<evidence type="ECO:0000313" key="2">
    <source>
        <dbReference type="Proteomes" id="UP000504635"/>
    </source>
</evidence>
<dbReference type="Proteomes" id="UP000504635">
    <property type="component" value="Unplaced"/>
</dbReference>
<dbReference type="Pfam" id="PF00078">
    <property type="entry name" value="RVT_1"/>
    <property type="match status" value="1"/>
</dbReference>
<dbReference type="PANTHER" id="PTHR33050:SF7">
    <property type="entry name" value="RIBONUCLEASE H"/>
    <property type="match status" value="1"/>
</dbReference>
<dbReference type="InterPro" id="IPR043128">
    <property type="entry name" value="Rev_trsase/Diguanyl_cyclase"/>
</dbReference>
<dbReference type="AlphaFoldDB" id="A0A6J2YII9"/>
<sequence length="194" mass="21712">MTCLPFGLSTAPLTFGRVSNWLAQVLRSHGVRVIVYLDDFMLASQSLPTLQTQLRFTLDLFFKLGWEIRRKNVEKTQKTPQQVVQFLGITWNTKNGAISLPGEKVSSLKKRSSETNTNCQMVLEGCKANPGKNQFCQFCNSAGSPKLKTHADIISHPSRMPFETAVRHAEGGTGRMPLVVKKPDEIKSYIIPNF</sequence>
<dbReference type="OrthoDB" id="6770964at2759"/>
<name>A0A6J2YII9_SITOR</name>
<dbReference type="InterPro" id="IPR043502">
    <property type="entry name" value="DNA/RNA_pol_sf"/>
</dbReference>
<reference evidence="3" key="1">
    <citation type="submission" date="2025-08" db="UniProtKB">
        <authorList>
            <consortium name="RefSeq"/>
        </authorList>
    </citation>
    <scope>IDENTIFICATION</scope>
    <source>
        <tissue evidence="3">Gonads</tissue>
    </source>
</reference>